<name>A0A2G9QIQ7_AQUCT</name>
<organism evidence="1">
    <name type="scientific">Aquarana catesbeiana</name>
    <name type="common">American bullfrog</name>
    <name type="synonym">Rana catesbeiana</name>
    <dbReference type="NCBI Taxonomy" id="8400"/>
    <lineage>
        <taxon>Eukaryota</taxon>
        <taxon>Metazoa</taxon>
        <taxon>Chordata</taxon>
        <taxon>Craniata</taxon>
        <taxon>Vertebrata</taxon>
        <taxon>Euteleostomi</taxon>
        <taxon>Amphibia</taxon>
        <taxon>Batrachia</taxon>
        <taxon>Anura</taxon>
        <taxon>Neobatrachia</taxon>
        <taxon>Ranoidea</taxon>
        <taxon>Ranidae</taxon>
        <taxon>Aquarana</taxon>
    </lineage>
</organism>
<dbReference type="OrthoDB" id="377733at2759"/>
<proteinExistence type="predicted"/>
<sequence>MSFFFLPLQDLLQIRSYVYAEEPNIDIHNFAGTFTREDSDPPINESLSIENTLWASTVIASGEHKPSQAFPQKAC</sequence>
<protein>
    <submittedName>
        <fullName evidence="1">Uncharacterized protein</fullName>
    </submittedName>
</protein>
<dbReference type="EMBL" id="KV982214">
    <property type="protein sequence ID" value="PIO15405.1"/>
    <property type="molecule type" value="Genomic_DNA"/>
</dbReference>
<evidence type="ECO:0000313" key="1">
    <source>
        <dbReference type="EMBL" id="PIO15405.1"/>
    </source>
</evidence>
<dbReference type="AlphaFoldDB" id="A0A2G9QIQ7"/>
<accession>A0A2G9QIQ7</accession>
<reference evidence="1" key="1">
    <citation type="submission" date="2017-08" db="EMBL/GenBank/DDBJ databases">
        <title>Assembly of the North American Bullfrog Genome.</title>
        <authorList>
            <person name="Warren R.L."/>
            <person name="Vandervalk B.P."/>
            <person name="Kucuk E."/>
            <person name="Birol I."/>
            <person name="Helbing C."/>
            <person name="Pandoh P."/>
            <person name="Behsaz B."/>
            <person name="Mohamadi H."/>
            <person name="Chu J."/>
            <person name="Jackman S."/>
            <person name="Hammond S.A."/>
            <person name="Veldhoen N."/>
            <person name="Kirk H."/>
            <person name="Zhao Y."/>
            <person name="Coope R."/>
            <person name="Pleasance S."/>
            <person name="Moore R."/>
            <person name="Holt R."/>
        </authorList>
    </citation>
    <scope>NUCLEOTIDE SEQUENCE</scope>
    <source>
        <strain evidence="1">Bruno</strain>
        <tissue evidence="1">Liver</tissue>
    </source>
</reference>
<gene>
    <name evidence="1" type="ORF">AB205_0148700</name>
</gene>